<dbReference type="PANTHER" id="PTHR47584:SF14">
    <property type="entry name" value="L10-INTERACTING MYB DOMAIN-CONTAINING PROTEIN-LIKE"/>
    <property type="match status" value="1"/>
</dbReference>
<evidence type="ECO:0000313" key="4">
    <source>
        <dbReference type="Proteomes" id="UP001293254"/>
    </source>
</evidence>
<dbReference type="PANTHER" id="PTHR47584">
    <property type="match status" value="1"/>
</dbReference>
<proteinExistence type="predicted"/>
<name>A0AAE1YZ82_9LAMI</name>
<organism evidence="3 4">
    <name type="scientific">Sesamum alatum</name>
    <dbReference type="NCBI Taxonomy" id="300844"/>
    <lineage>
        <taxon>Eukaryota</taxon>
        <taxon>Viridiplantae</taxon>
        <taxon>Streptophyta</taxon>
        <taxon>Embryophyta</taxon>
        <taxon>Tracheophyta</taxon>
        <taxon>Spermatophyta</taxon>
        <taxon>Magnoliopsida</taxon>
        <taxon>eudicotyledons</taxon>
        <taxon>Gunneridae</taxon>
        <taxon>Pentapetalae</taxon>
        <taxon>asterids</taxon>
        <taxon>lamiids</taxon>
        <taxon>Lamiales</taxon>
        <taxon>Pedaliaceae</taxon>
        <taxon>Sesamum</taxon>
    </lineage>
</organism>
<feature type="domain" description="Myb/SANT-like" evidence="2">
    <location>
        <begin position="39"/>
        <end position="132"/>
    </location>
</feature>
<reference evidence="3" key="2">
    <citation type="journal article" date="2024" name="Plant">
        <title>Genomic evolution and insights into agronomic trait innovations of Sesamum species.</title>
        <authorList>
            <person name="Miao H."/>
            <person name="Wang L."/>
            <person name="Qu L."/>
            <person name="Liu H."/>
            <person name="Sun Y."/>
            <person name="Le M."/>
            <person name="Wang Q."/>
            <person name="Wei S."/>
            <person name="Zheng Y."/>
            <person name="Lin W."/>
            <person name="Duan Y."/>
            <person name="Cao H."/>
            <person name="Xiong S."/>
            <person name="Wang X."/>
            <person name="Wei L."/>
            <person name="Li C."/>
            <person name="Ma Q."/>
            <person name="Ju M."/>
            <person name="Zhao R."/>
            <person name="Li G."/>
            <person name="Mu C."/>
            <person name="Tian Q."/>
            <person name="Mei H."/>
            <person name="Zhang T."/>
            <person name="Gao T."/>
            <person name="Zhang H."/>
        </authorList>
    </citation>
    <scope>NUCLEOTIDE SEQUENCE</scope>
    <source>
        <strain evidence="3">3651</strain>
    </source>
</reference>
<evidence type="ECO:0000256" key="1">
    <source>
        <dbReference type="SAM" id="MobiDB-lite"/>
    </source>
</evidence>
<accession>A0AAE1YZ82</accession>
<dbReference type="InterPro" id="IPR024752">
    <property type="entry name" value="Myb/SANT-like_dom"/>
</dbReference>
<evidence type="ECO:0000259" key="2">
    <source>
        <dbReference type="Pfam" id="PF12776"/>
    </source>
</evidence>
<sequence length="202" mass="22776">MTRFNPSIAFSAANGNGNYVPKPAPSTPCQQRFLYTSVWTAAHDQVFLDCLWDLAMAGKLEEGGVIPPEALKRATEQTNLIMKESFTCSQNRHRVEKLRDRYEIFRYLLSCPEVISDRWDNTIIAPSDFWERVTKTYPLAAYEHYGDPNWSALLAIFGPSNPSVHASSSSSYEGNDNEVEKIERPDRIVEIDGVLQIPSDSA</sequence>
<gene>
    <name evidence="3" type="ORF">Salat_0201300</name>
</gene>
<dbReference type="InterPro" id="IPR045026">
    <property type="entry name" value="LIMYB"/>
</dbReference>
<reference evidence="3" key="1">
    <citation type="submission" date="2020-06" db="EMBL/GenBank/DDBJ databases">
        <authorList>
            <person name="Li T."/>
            <person name="Hu X."/>
            <person name="Zhang T."/>
            <person name="Song X."/>
            <person name="Zhang H."/>
            <person name="Dai N."/>
            <person name="Sheng W."/>
            <person name="Hou X."/>
            <person name="Wei L."/>
        </authorList>
    </citation>
    <scope>NUCLEOTIDE SEQUENCE</scope>
    <source>
        <strain evidence="3">3651</strain>
        <tissue evidence="3">Leaf</tissue>
    </source>
</reference>
<dbReference type="Pfam" id="PF12776">
    <property type="entry name" value="Myb_DNA-bind_3"/>
    <property type="match status" value="1"/>
</dbReference>
<evidence type="ECO:0000313" key="3">
    <source>
        <dbReference type="EMBL" id="KAK4438668.1"/>
    </source>
</evidence>
<dbReference type="EMBL" id="JACGWO010000001">
    <property type="protein sequence ID" value="KAK4438668.1"/>
    <property type="molecule type" value="Genomic_DNA"/>
</dbReference>
<dbReference type="AlphaFoldDB" id="A0AAE1YZ82"/>
<protein>
    <recommendedName>
        <fullName evidence="2">Myb/SANT-like domain-containing protein</fullName>
    </recommendedName>
</protein>
<keyword evidence="4" id="KW-1185">Reference proteome</keyword>
<dbReference type="Proteomes" id="UP001293254">
    <property type="component" value="Unassembled WGS sequence"/>
</dbReference>
<comment type="caution">
    <text evidence="3">The sequence shown here is derived from an EMBL/GenBank/DDBJ whole genome shotgun (WGS) entry which is preliminary data.</text>
</comment>
<feature type="region of interest" description="Disordered" evidence="1">
    <location>
        <begin position="164"/>
        <end position="183"/>
    </location>
</feature>